<sequence>MQDKKMKKKNDLADERFPEGDKIEFKNQKPMREEAGQMEARWKKVESVIGAAKEAYQSGKSNFSEVLESLIATLQDMLDTDVGGRDLGGLMTNGPEMDLPPEPAPEEEQQ</sequence>
<gene>
    <name evidence="2" type="ORF">A3E29_01825</name>
</gene>
<feature type="region of interest" description="Disordered" evidence="1">
    <location>
        <begin position="83"/>
        <end position="110"/>
    </location>
</feature>
<organism evidence="2 3">
    <name type="scientific">Candidatus Doudnabacteria bacterium RIFCSPHIGHO2_12_FULL_48_16</name>
    <dbReference type="NCBI Taxonomy" id="1817838"/>
    <lineage>
        <taxon>Bacteria</taxon>
        <taxon>Candidatus Doudnaibacteriota</taxon>
    </lineage>
</organism>
<reference evidence="2 3" key="1">
    <citation type="journal article" date="2016" name="Nat. Commun.">
        <title>Thousands of microbial genomes shed light on interconnected biogeochemical processes in an aquifer system.</title>
        <authorList>
            <person name="Anantharaman K."/>
            <person name="Brown C.T."/>
            <person name="Hug L.A."/>
            <person name="Sharon I."/>
            <person name="Castelle C.J."/>
            <person name="Probst A.J."/>
            <person name="Thomas B.C."/>
            <person name="Singh A."/>
            <person name="Wilkins M.J."/>
            <person name="Karaoz U."/>
            <person name="Brodie E.L."/>
            <person name="Williams K.H."/>
            <person name="Hubbard S.S."/>
            <person name="Banfield J.F."/>
        </authorList>
    </citation>
    <scope>NUCLEOTIDE SEQUENCE [LARGE SCALE GENOMIC DNA]</scope>
</reference>
<dbReference type="Proteomes" id="UP000177682">
    <property type="component" value="Unassembled WGS sequence"/>
</dbReference>
<accession>A0A1F5PKP3</accession>
<evidence type="ECO:0000313" key="2">
    <source>
        <dbReference type="EMBL" id="OGE90515.1"/>
    </source>
</evidence>
<protein>
    <submittedName>
        <fullName evidence="2">Uncharacterized protein</fullName>
    </submittedName>
</protein>
<proteinExistence type="predicted"/>
<dbReference type="AlphaFoldDB" id="A0A1F5PKP3"/>
<name>A0A1F5PKP3_9BACT</name>
<dbReference type="EMBL" id="MFEY01000005">
    <property type="protein sequence ID" value="OGE90515.1"/>
    <property type="molecule type" value="Genomic_DNA"/>
</dbReference>
<comment type="caution">
    <text evidence="2">The sequence shown here is derived from an EMBL/GenBank/DDBJ whole genome shotgun (WGS) entry which is preliminary data.</text>
</comment>
<evidence type="ECO:0000256" key="1">
    <source>
        <dbReference type="SAM" id="MobiDB-lite"/>
    </source>
</evidence>
<feature type="region of interest" description="Disordered" evidence="1">
    <location>
        <begin position="1"/>
        <end position="39"/>
    </location>
</feature>
<evidence type="ECO:0000313" key="3">
    <source>
        <dbReference type="Proteomes" id="UP000177682"/>
    </source>
</evidence>